<evidence type="ECO:0000313" key="8">
    <source>
        <dbReference type="EMBL" id="AAB87379.1"/>
    </source>
</evidence>
<dbReference type="InterPro" id="IPR008979">
    <property type="entry name" value="Galactose-bd-like_sf"/>
</dbReference>
<dbReference type="SMART" id="SM00633">
    <property type="entry name" value="Glyco_10"/>
    <property type="match status" value="1"/>
</dbReference>
<dbReference type="GO" id="GO:0045493">
    <property type="term" value="P:xylan catabolic process"/>
    <property type="evidence" value="ECO:0007669"/>
    <property type="project" value="UniProtKB-KW"/>
</dbReference>
<evidence type="ECO:0000256" key="2">
    <source>
        <dbReference type="ARBA" id="ARBA00022801"/>
    </source>
</evidence>
<comment type="catalytic activity">
    <reaction evidence="6">
        <text>Endohydrolysis of (1-&gt;4)-beta-D-xylosidic linkages in xylans.</text>
        <dbReference type="EC" id="3.2.1.8"/>
    </reaction>
</comment>
<dbReference type="Gene3D" id="3.20.20.80">
    <property type="entry name" value="Glycosidases"/>
    <property type="match status" value="1"/>
</dbReference>
<dbReference type="SUPFAM" id="SSF51445">
    <property type="entry name" value="(Trans)glycosidases"/>
    <property type="match status" value="1"/>
</dbReference>
<dbReference type="GO" id="GO:0031176">
    <property type="term" value="F:endo-1,4-beta-xylanase activity"/>
    <property type="evidence" value="ECO:0007669"/>
    <property type="project" value="UniProtKB-EC"/>
</dbReference>
<dbReference type="EMBL" id="AF005382">
    <property type="protein sequence ID" value="AAB87379.1"/>
    <property type="molecule type" value="Genomic_DNA"/>
</dbReference>
<comment type="similarity">
    <text evidence="6">Belongs to the glycosyl hydrolase 10 (cellulase F) family.</text>
</comment>
<accession>O30421</accession>
<keyword evidence="8" id="KW-0858">Xylan degradation</keyword>
<dbReference type="Pfam" id="PF02018">
    <property type="entry name" value="CBM_4_9"/>
    <property type="match status" value="2"/>
</dbReference>
<keyword evidence="1" id="KW-0677">Repeat</keyword>
<evidence type="ECO:0000256" key="6">
    <source>
        <dbReference type="RuleBase" id="RU361174"/>
    </source>
</evidence>
<keyword evidence="4 6" id="KW-0326">Glycosidase</keyword>
<organism evidence="8">
    <name type="scientific">Caldicellulosiruptor saccharolyticus</name>
    <name type="common">Caldocellum saccharolyticum</name>
    <dbReference type="NCBI Taxonomy" id="44001"/>
    <lineage>
        <taxon>Bacteria</taxon>
        <taxon>Bacillati</taxon>
        <taxon>Bacillota</taxon>
        <taxon>Bacillota incertae sedis</taxon>
        <taxon>Caldicellulosiruptorales</taxon>
        <taxon>Caldicellulosiruptoraceae</taxon>
        <taxon>Caldicellulosiruptor</taxon>
    </lineage>
</organism>
<dbReference type="PROSITE" id="PS51760">
    <property type="entry name" value="GH10_2"/>
    <property type="match status" value="1"/>
</dbReference>
<evidence type="ECO:0000256" key="5">
    <source>
        <dbReference type="ARBA" id="ARBA00023326"/>
    </source>
</evidence>
<feature type="domain" description="GH10" evidence="7">
    <location>
        <begin position="352"/>
        <end position="681"/>
    </location>
</feature>
<protein>
    <recommendedName>
        <fullName evidence="6">Beta-xylanase</fullName>
        <ecNumber evidence="6">3.2.1.8</ecNumber>
    </recommendedName>
</protein>
<gene>
    <name evidence="8" type="primary">XynI</name>
</gene>
<name>O30421_CALSA</name>
<dbReference type="PANTHER" id="PTHR31490:SF90">
    <property type="entry name" value="ENDO-1,4-BETA-XYLANASE A"/>
    <property type="match status" value="1"/>
</dbReference>
<evidence type="ECO:0000256" key="3">
    <source>
        <dbReference type="ARBA" id="ARBA00023277"/>
    </source>
</evidence>
<dbReference type="CAZy" id="GH10">
    <property type="family name" value="Glycoside Hydrolase Family 10"/>
</dbReference>
<dbReference type="PANTHER" id="PTHR31490">
    <property type="entry name" value="GLYCOSYL HYDROLASE"/>
    <property type="match status" value="1"/>
</dbReference>
<reference evidence="8" key="1">
    <citation type="journal article" date="1997" name="Appl. Environ. Microbiol.">
        <title>A cluster of genes involved in xylan degradation cloned from the extreme thermophile Caldicellulosiruptor saccharolyticus.</title>
        <authorList>
            <person name="Te'o V.S.Jr."/>
            <person name="Gibbs M.D."/>
            <person name="Saul D.J."/>
            <person name="Bergquist P.L."/>
        </authorList>
    </citation>
    <scope>NUCLEOTIDE SEQUENCE</scope>
</reference>
<dbReference type="InterPro" id="IPR001000">
    <property type="entry name" value="GH10_dom"/>
</dbReference>
<dbReference type="Gene3D" id="2.60.120.260">
    <property type="entry name" value="Galactose-binding domain-like"/>
    <property type="match status" value="2"/>
</dbReference>
<evidence type="ECO:0000259" key="7">
    <source>
        <dbReference type="PROSITE" id="PS51760"/>
    </source>
</evidence>
<evidence type="ECO:0000256" key="4">
    <source>
        <dbReference type="ARBA" id="ARBA00023295"/>
    </source>
</evidence>
<dbReference type="CAZy" id="CBM22">
    <property type="family name" value="Carbohydrate-Binding Module Family 22"/>
</dbReference>
<keyword evidence="3 6" id="KW-0119">Carbohydrate metabolism</keyword>
<proteinExistence type="inferred from homology"/>
<sequence>MVVRRLKSRKLGFILALLFVISSIVPLKFITYSSAEQASSKKKYIEYNFEGKSVSPLVKYPSSVTLKITNSARAEGLYSVLVSGRKNVSDGVVVDITKLLDFSREYEISFYAMQATKKLQRISATLEILDSSGKNQLIVAEKVLLPNIWTKVSGKIQAYNYKKAKKINLIVNMPTSKSDSFYIDLLVIKDLENAYVLKQENFENKNTGGFLPEDKNCKIALTKDKAYSSTYSLKVPAILKRARMERFLFPIKGLLQKGRTYDFSVLVYQNSSKPVSFLAGIKINDGKSTKEIVLTKQSVTPKKWAELFATLDLDTKFSAKDVSFFVKPAVAIPYYIDLYSISDENWGQPIPDYNLPSLCEKYKNYFKIGVAVPYRALTNPVDVEVIKRHFNSITPENEMKPESLQPYEGSFDFNIADEYIDFCKKNNISLRGHTLVWHQQTPSWFFTNPETGEKLTNSEKDRKILLDRLKKHIQTVVGRYKGKVYAWDVVNEAIDENQPDGYREATGTISLGPRVHWKAFIWAHEADPKAKLFYNDYSTGNPYKREFIYKLIKNLKAKGVPIHGVGLQCHISLDWPDVSEIEETIKLFSKIPGLEIHFTAIDISIAKNMIEGDDAYTRYLLIGQAKKLKAIFDVLKKYKNVVTGVTFWGLKDDYSWLKGDLPLLFDKDYQPKFAFWSLIDPSVVPPKLKN</sequence>
<dbReference type="InterPro" id="IPR044846">
    <property type="entry name" value="GH10"/>
</dbReference>
<dbReference type="InterPro" id="IPR017853">
    <property type="entry name" value="GH"/>
</dbReference>
<dbReference type="PRINTS" id="PR00134">
    <property type="entry name" value="GLHYDRLASE10"/>
</dbReference>
<dbReference type="SUPFAM" id="SSF49785">
    <property type="entry name" value="Galactose-binding domain-like"/>
    <property type="match status" value="2"/>
</dbReference>
<evidence type="ECO:0000256" key="1">
    <source>
        <dbReference type="ARBA" id="ARBA00022737"/>
    </source>
</evidence>
<dbReference type="AlphaFoldDB" id="O30421"/>
<dbReference type="InterPro" id="IPR003305">
    <property type="entry name" value="CenC_carb-bd"/>
</dbReference>
<dbReference type="Pfam" id="PF00331">
    <property type="entry name" value="Glyco_hydro_10"/>
    <property type="match status" value="1"/>
</dbReference>
<keyword evidence="5 6" id="KW-0624">Polysaccharide degradation</keyword>
<dbReference type="EC" id="3.2.1.8" evidence="6"/>
<keyword evidence="2 6" id="KW-0378">Hydrolase</keyword>